<keyword evidence="8" id="KW-1185">Reference proteome</keyword>
<keyword evidence="5" id="KW-0804">Transcription</keyword>
<name>A0A6I9QPJ1_ELAGV</name>
<dbReference type="CDD" id="cd00167">
    <property type="entry name" value="SANT"/>
    <property type="match status" value="1"/>
</dbReference>
<dbReference type="GeneID" id="105038778"/>
<feature type="domain" description="HTH myb-type" evidence="7">
    <location>
        <begin position="21"/>
        <end position="45"/>
    </location>
</feature>
<dbReference type="PANTHER" id="PTHR47995">
    <property type="entry name" value="TRANSCRIPTION FACTOR MYB33-RELATED"/>
    <property type="match status" value="1"/>
</dbReference>
<dbReference type="Gene3D" id="1.10.10.60">
    <property type="entry name" value="Homeodomain-like"/>
    <property type="match status" value="1"/>
</dbReference>
<dbReference type="OrthoDB" id="786516at2759"/>
<dbReference type="InterPro" id="IPR017930">
    <property type="entry name" value="Myb_dom"/>
</dbReference>
<comment type="subcellular location">
    <subcellularLocation>
        <location evidence="1">Nucleus</location>
    </subcellularLocation>
</comment>
<evidence type="ECO:0000256" key="3">
    <source>
        <dbReference type="ARBA" id="ARBA00023015"/>
    </source>
</evidence>
<evidence type="ECO:0000256" key="6">
    <source>
        <dbReference type="ARBA" id="ARBA00023242"/>
    </source>
</evidence>
<evidence type="ECO:0000256" key="2">
    <source>
        <dbReference type="ARBA" id="ARBA00022737"/>
    </source>
</evidence>
<protein>
    <submittedName>
        <fullName evidence="9">Transcription factor MYB97</fullName>
    </submittedName>
</protein>
<dbReference type="PROSITE" id="PS51294">
    <property type="entry name" value="HTH_MYB"/>
    <property type="match status" value="1"/>
</dbReference>
<accession>A0A6I9QPJ1</accession>
<dbReference type="RefSeq" id="XP_010912975.1">
    <property type="nucleotide sequence ID" value="XM_010914673.3"/>
</dbReference>
<keyword evidence="3" id="KW-0805">Transcription regulation</keyword>
<evidence type="ECO:0000256" key="1">
    <source>
        <dbReference type="ARBA" id="ARBA00004123"/>
    </source>
</evidence>
<dbReference type="Proteomes" id="UP000504607">
    <property type="component" value="Chromosome 2"/>
</dbReference>
<dbReference type="GO" id="GO:0005634">
    <property type="term" value="C:nucleus"/>
    <property type="evidence" value="ECO:0007669"/>
    <property type="project" value="UniProtKB-SubCell"/>
</dbReference>
<gene>
    <name evidence="9" type="primary">LOC105038778</name>
</gene>
<dbReference type="KEGG" id="egu:105038778"/>
<proteinExistence type="predicted"/>
<evidence type="ECO:0000256" key="5">
    <source>
        <dbReference type="ARBA" id="ARBA00023163"/>
    </source>
</evidence>
<evidence type="ECO:0000256" key="4">
    <source>
        <dbReference type="ARBA" id="ARBA00023125"/>
    </source>
</evidence>
<evidence type="ECO:0000313" key="8">
    <source>
        <dbReference type="Proteomes" id="UP000504607"/>
    </source>
</evidence>
<organism evidence="8 9">
    <name type="scientific">Elaeis guineensis var. tenera</name>
    <name type="common">Oil palm</name>
    <dbReference type="NCBI Taxonomy" id="51953"/>
    <lineage>
        <taxon>Eukaryota</taxon>
        <taxon>Viridiplantae</taxon>
        <taxon>Streptophyta</taxon>
        <taxon>Embryophyta</taxon>
        <taxon>Tracheophyta</taxon>
        <taxon>Spermatophyta</taxon>
        <taxon>Magnoliopsida</taxon>
        <taxon>Liliopsida</taxon>
        <taxon>Arecaceae</taxon>
        <taxon>Arecoideae</taxon>
        <taxon>Cocoseae</taxon>
        <taxon>Elaeidinae</taxon>
        <taxon>Elaeis</taxon>
    </lineage>
</organism>
<sequence>MDGGQDLRMMSRRILGHNTPVAKDLPGRTDDQIKNYWNTWIKRRKHAGLPLYPQEMQRQVLLRHGYHLRPPAAASSSAYPTPPAPLPASVPHARLRPPLLSLMHPMAC</sequence>
<dbReference type="AlphaFoldDB" id="A0A6I9QPJ1"/>
<evidence type="ECO:0000313" key="9">
    <source>
        <dbReference type="RefSeq" id="XP_010912975.1"/>
    </source>
</evidence>
<dbReference type="GO" id="GO:0003677">
    <property type="term" value="F:DNA binding"/>
    <property type="evidence" value="ECO:0007669"/>
    <property type="project" value="UniProtKB-KW"/>
</dbReference>
<reference evidence="9" key="1">
    <citation type="submission" date="2025-08" db="UniProtKB">
        <authorList>
            <consortium name="RefSeq"/>
        </authorList>
    </citation>
    <scope>IDENTIFICATION</scope>
</reference>
<keyword evidence="4" id="KW-0238">DNA-binding</keyword>
<dbReference type="PANTHER" id="PTHR47995:SF18">
    <property type="entry name" value="TRANSCRIPTION FACTOR MYB65"/>
    <property type="match status" value="1"/>
</dbReference>
<evidence type="ECO:0000259" key="7">
    <source>
        <dbReference type="PROSITE" id="PS51294"/>
    </source>
</evidence>
<dbReference type="InterPro" id="IPR001005">
    <property type="entry name" value="SANT/Myb"/>
</dbReference>
<dbReference type="InParanoid" id="A0A6I9QPJ1"/>
<keyword evidence="6" id="KW-0539">Nucleus</keyword>
<keyword evidence="2" id="KW-0677">Repeat</keyword>